<organism evidence="3 4">
    <name type="scientific">Streptomyces himastatinicus ATCC 53653</name>
    <dbReference type="NCBI Taxonomy" id="457427"/>
    <lineage>
        <taxon>Bacteria</taxon>
        <taxon>Bacillati</taxon>
        <taxon>Actinomycetota</taxon>
        <taxon>Actinomycetes</taxon>
        <taxon>Kitasatosporales</taxon>
        <taxon>Streptomycetaceae</taxon>
        <taxon>Streptomyces</taxon>
        <taxon>Streptomyces violaceusniger group</taxon>
    </lineage>
</organism>
<name>D9WSL0_9ACTN</name>
<dbReference type="EMBL" id="GG657754">
    <property type="protein sequence ID" value="EFL22151.1"/>
    <property type="molecule type" value="Genomic_DNA"/>
</dbReference>
<dbReference type="InterPro" id="IPR050237">
    <property type="entry name" value="ATP-dep_AMP-bd_enzyme"/>
</dbReference>
<dbReference type="InterPro" id="IPR025110">
    <property type="entry name" value="AMP-bd_C"/>
</dbReference>
<dbReference type="CDD" id="cd04433">
    <property type="entry name" value="AFD_class_I"/>
    <property type="match status" value="1"/>
</dbReference>
<dbReference type="Pfam" id="PF00501">
    <property type="entry name" value="AMP-binding"/>
    <property type="match status" value="1"/>
</dbReference>
<reference evidence="3 4" key="1">
    <citation type="submission" date="2009-02" db="EMBL/GenBank/DDBJ databases">
        <title>Annotation of Streptomyces hygroscopicus strain ATCC 53653.</title>
        <authorList>
            <consortium name="The Broad Institute Genome Sequencing Platform"/>
            <consortium name="Broad Institute Microbial Sequencing Center"/>
            <person name="Fischbach M."/>
            <person name="Godfrey P."/>
            <person name="Ward D."/>
            <person name="Young S."/>
            <person name="Zeng Q."/>
            <person name="Koehrsen M."/>
            <person name="Alvarado L."/>
            <person name="Berlin A.M."/>
            <person name="Bochicchio J."/>
            <person name="Borenstein D."/>
            <person name="Chapman S.B."/>
            <person name="Chen Z."/>
            <person name="Engels R."/>
            <person name="Freedman E."/>
            <person name="Gellesch M."/>
            <person name="Goldberg J."/>
            <person name="Griggs A."/>
            <person name="Gujja S."/>
            <person name="Heilman E.R."/>
            <person name="Heiman D.I."/>
            <person name="Hepburn T.A."/>
            <person name="Howarth C."/>
            <person name="Jen D."/>
            <person name="Larson L."/>
            <person name="Lewis B."/>
            <person name="Mehta T."/>
            <person name="Park D."/>
            <person name="Pearson M."/>
            <person name="Richards J."/>
            <person name="Roberts A."/>
            <person name="Saif S."/>
            <person name="Shea T.D."/>
            <person name="Shenoy N."/>
            <person name="Sisk P."/>
            <person name="Stolte C."/>
            <person name="Sykes S.N."/>
            <person name="Thomson T."/>
            <person name="Walk T."/>
            <person name="White J."/>
            <person name="Yandava C."/>
            <person name="Straight P."/>
            <person name="Clardy J."/>
            <person name="Hung D."/>
            <person name="Kolter R."/>
            <person name="Mekalanos J."/>
            <person name="Walker S."/>
            <person name="Walsh C.T."/>
            <person name="Wieland-Brown L.C."/>
            <person name="Haas B."/>
            <person name="Nusbaum C."/>
            <person name="Birren B."/>
        </authorList>
    </citation>
    <scope>NUCLEOTIDE SEQUENCE [LARGE SCALE GENOMIC DNA]</scope>
    <source>
        <strain evidence="3 4">ATCC 53653</strain>
    </source>
</reference>
<dbReference type="PROSITE" id="PS00455">
    <property type="entry name" value="AMP_BINDING"/>
    <property type="match status" value="1"/>
</dbReference>
<feature type="domain" description="AMP-dependent synthetase/ligase" evidence="1">
    <location>
        <begin position="22"/>
        <end position="332"/>
    </location>
</feature>
<dbReference type="Gene3D" id="3.30.300.30">
    <property type="match status" value="1"/>
</dbReference>
<gene>
    <name evidence="3" type="ORF">SSOG_01863</name>
</gene>
<dbReference type="Proteomes" id="UP000003963">
    <property type="component" value="Unassembled WGS sequence"/>
</dbReference>
<evidence type="ECO:0000259" key="1">
    <source>
        <dbReference type="Pfam" id="PF00501"/>
    </source>
</evidence>
<dbReference type="InterPro" id="IPR020845">
    <property type="entry name" value="AMP-binding_CS"/>
</dbReference>
<keyword evidence="4" id="KW-1185">Reference proteome</keyword>
<dbReference type="InterPro" id="IPR000873">
    <property type="entry name" value="AMP-dep_synth/lig_dom"/>
</dbReference>
<dbReference type="PANTHER" id="PTHR43767">
    <property type="entry name" value="LONG-CHAIN-FATTY-ACID--COA LIGASE"/>
    <property type="match status" value="1"/>
</dbReference>
<dbReference type="STRING" id="457427.SSOG_01863"/>
<feature type="domain" description="AMP-binding enzyme C-terminal" evidence="2">
    <location>
        <begin position="384"/>
        <end position="452"/>
    </location>
</feature>
<evidence type="ECO:0000313" key="3">
    <source>
        <dbReference type="EMBL" id="EFL22151.1"/>
    </source>
</evidence>
<dbReference type="SUPFAM" id="SSF56801">
    <property type="entry name" value="Acetyl-CoA synthetase-like"/>
    <property type="match status" value="1"/>
</dbReference>
<keyword evidence="3" id="KW-0436">Ligase</keyword>
<dbReference type="InterPro" id="IPR045851">
    <property type="entry name" value="AMP-bd_C_sf"/>
</dbReference>
<protein>
    <submittedName>
        <fullName evidence="3">Putative acyl-CoA ligase</fullName>
    </submittedName>
</protein>
<dbReference type="PANTHER" id="PTHR43767:SF1">
    <property type="entry name" value="NONRIBOSOMAL PEPTIDE SYNTHASE PES1 (EUROFUNG)-RELATED"/>
    <property type="match status" value="1"/>
</dbReference>
<proteinExistence type="predicted"/>
<dbReference type="InterPro" id="IPR042099">
    <property type="entry name" value="ANL_N_sf"/>
</dbReference>
<dbReference type="HOGENOM" id="CLU_000022_59_0_11"/>
<evidence type="ECO:0000313" key="4">
    <source>
        <dbReference type="Proteomes" id="UP000003963"/>
    </source>
</evidence>
<evidence type="ECO:0000259" key="2">
    <source>
        <dbReference type="Pfam" id="PF13193"/>
    </source>
</evidence>
<dbReference type="GO" id="GO:0016878">
    <property type="term" value="F:acid-thiol ligase activity"/>
    <property type="evidence" value="ECO:0007669"/>
    <property type="project" value="UniProtKB-ARBA"/>
</dbReference>
<sequence length="467" mass="49994">MPGTVMSAIDMRGLVETLFDAHPGDLPYLVHGDHPVSRAEVRAAAATEADVFAEYGIGEGTTVMLRIPPSFTQIEVLLALWRLGAQVMLIDHRLKPSEVEALRALCHPQFLVSAGTADRAPLRFEPRYEVVTSRFPDGRTAATDHRLVQFSSGSTGLPKVIGRTPASLAAEIERFTRIDGMPTLGERVLLLSSTAHSFGLIAGVLHSLTAGVAAVFARRVSAKDILGAAGRHDVHAIFGTPFHYELLSTARELPPLPLLRAAVSGGEIMPPETAARFADRYGIGVGESYGTTETGVVAMEVSGASRPTVGRAAPGVRLRIQDGELDVFLPDGSPYLHASGGGRYTDGWLHTRDRASLDPDGGVRLLGRGDSLVVIGGLKVDLTEVEDVLRHHPGVSGAVVVHAGTTEAYVSTEPDGPSAGELLRWCRDRLADYKVPRVIQVLPDLPRTSNGKLIRRREALLARSPAR</sequence>
<accession>D9WSL0</accession>
<dbReference type="Gene3D" id="3.40.50.12780">
    <property type="entry name" value="N-terminal domain of ligase-like"/>
    <property type="match status" value="1"/>
</dbReference>
<dbReference type="Pfam" id="PF13193">
    <property type="entry name" value="AMP-binding_C"/>
    <property type="match status" value="1"/>
</dbReference>
<dbReference type="AlphaFoldDB" id="D9WSL0"/>